<protein>
    <submittedName>
        <fullName evidence="2">Uncharacterized protein</fullName>
    </submittedName>
</protein>
<dbReference type="Proteomes" id="UP000219994">
    <property type="component" value="Unassembled WGS sequence"/>
</dbReference>
<dbReference type="EMBL" id="NAEP01000042">
    <property type="protein sequence ID" value="PDQ34986.1"/>
    <property type="molecule type" value="Genomic_DNA"/>
</dbReference>
<dbReference type="AlphaFoldDB" id="A0A2A6FQW8"/>
<feature type="region of interest" description="Disordered" evidence="1">
    <location>
        <begin position="35"/>
        <end position="55"/>
    </location>
</feature>
<evidence type="ECO:0000313" key="3">
    <source>
        <dbReference type="Proteomes" id="UP000219994"/>
    </source>
</evidence>
<name>A0A2A6FQW8_9MICO</name>
<gene>
    <name evidence="2" type="ORF">B5766_08330</name>
</gene>
<comment type="caution">
    <text evidence="2">The sequence shown here is derived from an EMBL/GenBank/DDBJ whole genome shotgun (WGS) entry which is preliminary data.</text>
</comment>
<organism evidence="2 3">
    <name type="scientific">Candidatus Lumbricidiphila eiseniae</name>
    <dbReference type="NCBI Taxonomy" id="1969409"/>
    <lineage>
        <taxon>Bacteria</taxon>
        <taxon>Bacillati</taxon>
        <taxon>Actinomycetota</taxon>
        <taxon>Actinomycetes</taxon>
        <taxon>Micrococcales</taxon>
        <taxon>Microbacteriaceae</taxon>
        <taxon>Candidatus Lumbricidiphila</taxon>
    </lineage>
</organism>
<evidence type="ECO:0000256" key="1">
    <source>
        <dbReference type="SAM" id="MobiDB-lite"/>
    </source>
</evidence>
<reference evidence="3" key="1">
    <citation type="submission" date="2017-03" db="EMBL/GenBank/DDBJ databases">
        <authorList>
            <person name="Lund M.B."/>
        </authorList>
    </citation>
    <scope>NUCLEOTIDE SEQUENCE [LARGE SCALE GENOMIC DNA]</scope>
</reference>
<evidence type="ECO:0000313" key="2">
    <source>
        <dbReference type="EMBL" id="PDQ34986.1"/>
    </source>
</evidence>
<sequence length="115" mass="11946">MWCLRPAVGHRSRRNLAAVITGDISGKSFDAQVQSVGPFTTGDSGKSGNDSGVATSGYPVIVTTTEPVPGDWIGKDVRMVITLSEASSNSLVVPETALSSRSKGTDYVTVSEGKS</sequence>
<feature type="compositionally biased region" description="Polar residues" evidence="1">
    <location>
        <begin position="35"/>
        <end position="54"/>
    </location>
</feature>
<proteinExistence type="predicted"/>
<accession>A0A2A6FQW8</accession>